<sequence>MMMRIPGLADVVRTFNIRHWTDIPEQSKQAFRLAESFNVRTLISAYPLLKYAPGRSLMITALTGAPLDPSDYRQLLSVAFRDNCYTVRLRATALAATLTNSNILDLLDELSLCGDERSRADAEAAARSIILSDHQQFVNREEDEPRYWIPTIWHLMRIEPGKLPETCINGNYFFTSYLDCYSNHDFIMSFDSMDSKSS</sequence>
<evidence type="ECO:0008006" key="3">
    <source>
        <dbReference type="Google" id="ProtNLM"/>
    </source>
</evidence>
<evidence type="ECO:0000313" key="2">
    <source>
        <dbReference type="Proteomes" id="UP001597033"/>
    </source>
</evidence>
<reference evidence="2" key="1">
    <citation type="journal article" date="2019" name="Int. J. Syst. Evol. Microbiol.">
        <title>The Global Catalogue of Microorganisms (GCM) 10K type strain sequencing project: providing services to taxonomists for standard genome sequencing and annotation.</title>
        <authorList>
            <consortium name="The Broad Institute Genomics Platform"/>
            <consortium name="The Broad Institute Genome Sequencing Center for Infectious Disease"/>
            <person name="Wu L."/>
            <person name="Ma J."/>
        </authorList>
    </citation>
    <scope>NUCLEOTIDE SEQUENCE [LARGE SCALE GENOMIC DNA]</scope>
    <source>
        <strain evidence="2">CCUG 55854</strain>
    </source>
</reference>
<gene>
    <name evidence="1" type="ORF">ACFQ2N_09390</name>
</gene>
<comment type="caution">
    <text evidence="1">The sequence shown here is derived from an EMBL/GenBank/DDBJ whole genome shotgun (WGS) entry which is preliminary data.</text>
</comment>
<protein>
    <recommendedName>
        <fullName evidence="3">HEAT repeat domain-containing protein</fullName>
    </recommendedName>
</protein>
<proteinExistence type="predicted"/>
<dbReference type="Proteomes" id="UP001597033">
    <property type="component" value="Unassembled WGS sequence"/>
</dbReference>
<organism evidence="1 2">
    <name type="scientific">Pseudoxanthomonas kaohsiungensis</name>
    <dbReference type="NCBI Taxonomy" id="283923"/>
    <lineage>
        <taxon>Bacteria</taxon>
        <taxon>Pseudomonadati</taxon>
        <taxon>Pseudomonadota</taxon>
        <taxon>Gammaproteobacteria</taxon>
        <taxon>Lysobacterales</taxon>
        <taxon>Lysobacteraceae</taxon>
        <taxon>Pseudoxanthomonas</taxon>
    </lineage>
</organism>
<keyword evidence="2" id="KW-1185">Reference proteome</keyword>
<name>A0ABW3LVQ2_9GAMM</name>
<accession>A0ABW3LVQ2</accession>
<evidence type="ECO:0000313" key="1">
    <source>
        <dbReference type="EMBL" id="MFD1042557.1"/>
    </source>
</evidence>
<dbReference type="RefSeq" id="WP_162376102.1">
    <property type="nucleotide sequence ID" value="NZ_JBHTKN010000005.1"/>
</dbReference>
<dbReference type="EMBL" id="JBHTKN010000005">
    <property type="protein sequence ID" value="MFD1042557.1"/>
    <property type="molecule type" value="Genomic_DNA"/>
</dbReference>